<accession>A0ABX0TQ55</accession>
<proteinExistence type="predicted"/>
<evidence type="ECO:0000313" key="3">
    <source>
        <dbReference type="Proteomes" id="UP000727456"/>
    </source>
</evidence>
<organism evidence="2 3">
    <name type="scientific">Sphingomonas vulcanisoli</name>
    <dbReference type="NCBI Taxonomy" id="1658060"/>
    <lineage>
        <taxon>Bacteria</taxon>
        <taxon>Pseudomonadati</taxon>
        <taxon>Pseudomonadota</taxon>
        <taxon>Alphaproteobacteria</taxon>
        <taxon>Sphingomonadales</taxon>
        <taxon>Sphingomonadaceae</taxon>
        <taxon>Sphingomonas</taxon>
    </lineage>
</organism>
<feature type="region of interest" description="Disordered" evidence="1">
    <location>
        <begin position="585"/>
        <end position="639"/>
    </location>
</feature>
<evidence type="ECO:0000313" key="2">
    <source>
        <dbReference type="EMBL" id="NIJ06740.1"/>
    </source>
</evidence>
<feature type="compositionally biased region" description="Basic residues" evidence="1">
    <location>
        <begin position="605"/>
        <end position="623"/>
    </location>
</feature>
<name>A0ABX0TQ55_9SPHN</name>
<gene>
    <name evidence="2" type="ORF">FHS31_000322</name>
</gene>
<sequence length="722" mass="74489">MASLSGVYGTPSPVLTVTGLTGLDTAQPFLQSDGSTVSLQYLGSDTYGYVASAGTHSFVFNGITGGAASNYSYDLNSAPRTGTYTVTPKPITFSVADRSRTFRTTDVLPTITLNGLVGADYGTIAGQLSLNGSAVTAYNDIYALNAGTYGLSVGALSGSGASNYSIAPTGNHIGVYTVTPATIFYSVGNASSTYGTVASLPTASLFGTYFADSVQGVVGASQNNAAVALGTHTSVGTYQLSVTGLTGANAGNYTVSTVGNTLGTLTINPKALTYTVGGGSFVYGQTIAASGLSFAGVLSGDTVSGGIGISSSNIQGQTFDATIGRRGVGTWYLGLTGLTGAQAGDYVIAATGNSYGLVSVTPKPLTYSIAGGSVVYGDGTALPTAALSGIESGDIVVPDATLIKSGTSLYAASTMLPVGSYATTLTGIGGDSAFNYTLANSGVATGTVSITPRPVTAAVVLSFSDSSVSYGLYQASSTIGFANLDNVLPADQSRVSAIVTSPLLPASGSGSLKVGTYGFTATGLTGSQASNYRLAGSDTLQLTVTPRVLSAAYYPLSSTYGTVANLGLPTLSGIIAGEYGDVRRRCGGGERRRRQPDHRPANTGRKLHRHRIRPLRRGRRQLRGRSDLYDSDDQPQADHLRDRQCELDLRQHAGVRRGDVHRPGWGRCGCRHPWPGDHRSQQCRHVFRYIVGPDRCGFGQLCAGHRRQHSGHVHDQSEDAGI</sequence>
<comment type="caution">
    <text evidence="2">The sequence shown here is derived from an EMBL/GenBank/DDBJ whole genome shotgun (WGS) entry which is preliminary data.</text>
</comment>
<protein>
    <recommendedName>
        <fullName evidence="4">MBG domain-containing protein</fullName>
    </recommendedName>
</protein>
<evidence type="ECO:0008006" key="4">
    <source>
        <dbReference type="Google" id="ProtNLM"/>
    </source>
</evidence>
<keyword evidence="3" id="KW-1185">Reference proteome</keyword>
<evidence type="ECO:0000256" key="1">
    <source>
        <dbReference type="SAM" id="MobiDB-lite"/>
    </source>
</evidence>
<dbReference type="EMBL" id="JAAOZC010000001">
    <property type="protein sequence ID" value="NIJ06740.1"/>
    <property type="molecule type" value="Genomic_DNA"/>
</dbReference>
<reference evidence="2 3" key="1">
    <citation type="submission" date="2020-03" db="EMBL/GenBank/DDBJ databases">
        <title>Genomic Encyclopedia of Type Strains, Phase III (KMG-III): the genomes of soil and plant-associated and newly described type strains.</title>
        <authorList>
            <person name="Whitman W."/>
        </authorList>
    </citation>
    <scope>NUCLEOTIDE SEQUENCE [LARGE SCALE GENOMIC DNA]</scope>
    <source>
        <strain evidence="2 3">CECT 8804</strain>
    </source>
</reference>
<dbReference type="Proteomes" id="UP000727456">
    <property type="component" value="Unassembled WGS sequence"/>
</dbReference>